<comment type="caution">
    <text evidence="1">The sequence shown here is derived from an EMBL/GenBank/DDBJ whole genome shotgun (WGS) entry which is preliminary data.</text>
</comment>
<name>A0A562R9B9_9BURK</name>
<dbReference type="OrthoDB" id="6174494at2"/>
<accession>A0A562R9B9</accession>
<dbReference type="AlphaFoldDB" id="A0A562R9B9"/>
<proteinExistence type="predicted"/>
<gene>
    <name evidence="1" type="ORF">IP91_02581</name>
</gene>
<dbReference type="Proteomes" id="UP000318431">
    <property type="component" value="Unassembled WGS sequence"/>
</dbReference>
<dbReference type="RefSeq" id="WP_145649426.1">
    <property type="nucleotide sequence ID" value="NZ_VLLB01000004.1"/>
</dbReference>
<dbReference type="InterPro" id="IPR011738">
    <property type="entry name" value="Phage_CHP"/>
</dbReference>
<sequence length="186" mass="20194">MKFIRTAAPAAMPVHLRQAAANLGIDGPDSDEAITGWLKGIVAHLEKQIGQSLMRQTWVGTLPGFPAVIALPHPVLRVVSIDYVDEAGDEQALSLSTVRLTVPDEYTTLLKPARGRAWPATFSDEEAVRITVECGYGDSPDATPDDLRLYILAKLVEQYDPAAGGEKVTVQTSYLDSLLDPYRSFA</sequence>
<evidence type="ECO:0000313" key="2">
    <source>
        <dbReference type="Proteomes" id="UP000318431"/>
    </source>
</evidence>
<dbReference type="NCBIfam" id="TIGR02215">
    <property type="entry name" value="phage_chp_gp8"/>
    <property type="match status" value="1"/>
</dbReference>
<keyword evidence="2" id="KW-1185">Reference proteome</keyword>
<protein>
    <submittedName>
        <fullName evidence="1">Putative phiE125 gp8 family phage protein</fullName>
    </submittedName>
</protein>
<evidence type="ECO:0000313" key="1">
    <source>
        <dbReference type="EMBL" id="TWI65174.1"/>
    </source>
</evidence>
<dbReference type="EMBL" id="VLLB01000004">
    <property type="protein sequence ID" value="TWI65174.1"/>
    <property type="molecule type" value="Genomic_DNA"/>
</dbReference>
<reference evidence="1 2" key="1">
    <citation type="journal article" date="2015" name="Stand. Genomic Sci.">
        <title>Genomic Encyclopedia of Bacterial and Archaeal Type Strains, Phase III: the genomes of soil and plant-associated and newly described type strains.</title>
        <authorList>
            <person name="Whitman W.B."/>
            <person name="Woyke T."/>
            <person name="Klenk H.P."/>
            <person name="Zhou Y."/>
            <person name="Lilburn T.G."/>
            <person name="Beck B.J."/>
            <person name="De Vos P."/>
            <person name="Vandamme P."/>
            <person name="Eisen J.A."/>
            <person name="Garrity G."/>
            <person name="Hugenholtz P."/>
            <person name="Kyrpides N.C."/>
        </authorList>
    </citation>
    <scope>NUCLEOTIDE SEQUENCE [LARGE SCALE GENOMIC DNA]</scope>
    <source>
        <strain evidence="1 2">CGMCC 1.10822</strain>
    </source>
</reference>
<organism evidence="1 2">
    <name type="scientific">Pseudoduganella lurida</name>
    <dbReference type="NCBI Taxonomy" id="1036180"/>
    <lineage>
        <taxon>Bacteria</taxon>
        <taxon>Pseudomonadati</taxon>
        <taxon>Pseudomonadota</taxon>
        <taxon>Betaproteobacteria</taxon>
        <taxon>Burkholderiales</taxon>
        <taxon>Oxalobacteraceae</taxon>
        <taxon>Telluria group</taxon>
        <taxon>Pseudoduganella</taxon>
    </lineage>
</organism>